<dbReference type="GO" id="GO:0016285">
    <property type="term" value="F:alanyl aminopeptidase activity"/>
    <property type="evidence" value="ECO:0007669"/>
    <property type="project" value="UniProtKB-EC"/>
</dbReference>
<dbReference type="SUPFAM" id="SSF55486">
    <property type="entry name" value="Metalloproteases ('zincins'), catalytic domain"/>
    <property type="match status" value="1"/>
</dbReference>
<proteinExistence type="inferred from homology"/>
<evidence type="ECO:0000256" key="9">
    <source>
        <dbReference type="ARBA" id="ARBA00022801"/>
    </source>
</evidence>
<comment type="function">
    <text evidence="12">Aminopeptidase N is involved in the degradation of intracellular peptides generated by protein breakdown during normal growth as well as in response to nutrient starvation.</text>
</comment>
<organism evidence="18 19">
    <name type="scientific">Govanella unica</name>
    <dbReference type="NCBI Taxonomy" id="2975056"/>
    <lineage>
        <taxon>Bacteria</taxon>
        <taxon>Pseudomonadati</taxon>
        <taxon>Pseudomonadota</taxon>
        <taxon>Alphaproteobacteria</taxon>
        <taxon>Emcibacterales</taxon>
        <taxon>Govanellaceae</taxon>
        <taxon>Govanella</taxon>
    </lineage>
</organism>
<keyword evidence="11" id="KW-0482">Metalloprotease</keyword>
<dbReference type="Gene3D" id="1.25.50.10">
    <property type="entry name" value="Peptidase M1, alanyl aminopeptidase, C-terminal domain"/>
    <property type="match status" value="1"/>
</dbReference>
<keyword evidence="9 18" id="KW-0378">Hydrolase</keyword>
<sequence>MMDRIDADPAAAPMAIDRAAYRPPAFAIEHLDLNFYLDSSRTRVRSVLKVTRREAGAPLLLNGHGLELESIRIDGAPLAPARYKVTADSLIIMDVPDHFTLEIGTLINPEANTALEGLYQSRGLFCTQCEAEGFRRITYFPDRPDVMTTYRVRLEADREACPVLLSNGNLIDEGDLPGGRHFALWEDPFPKPSYLFALVAGHLGHIEDFFTTASGRRVTLRIYAAPRDLDKCDHAMVSLKSSMRWDEELYGREYDLDIFNIVAISDFNMGAMENKSLNLFNTKCVLAKAETATDADFAAVESIIAHEYFHNWTGNRVTCRDWFQLSLKEGLTVFRDQEFSADMGSRAVKRIEDVRLLRSHQFPEDSGPLAHPVRPDSYIEINNFYTATVYEKGAEIIRMIHSLLGPEGFRKGMDLYFERHDGQAVTCDDFVAAMEDATGVDLTQFRLWYSQAGTPMVEVATDYDAARQLYHLTLRQATPATPGQPGKKPLHMPIAVGLLGADGQPLDVTIAGNEGMHADAQGTVMLNLRDARETFTFSNVRERPVPSILRGFSAPVRVLAELSRDELRFLMAHDNDAFNRWEAGQRLATLVLLDLVAAVQAGRTLALETADIEAYRRVLSDHTADKALIAETLTLPSEGDIAAEMRVIDTDAIHTARSFMRATLGRVLGPEFHELYKANQTSDSYRFTAGDVAARQLKNMALGYLMAVGSLDATTLALRQFAVADNMTDEAAALRVLVQSDRVERHAALAAFYAKWRDEDLVIDKWFSLQATAPQEDTIDHVTALTAHADFTLRNPNRVRSLIGAFTQMNPVRFHDSSGRGYRFLREQVSALNSINPQIAARLLQPLGRWQKHDANRQALMKAELEALLKGDLSRDVYEVAVKSLGRG</sequence>
<dbReference type="InterPro" id="IPR024601">
    <property type="entry name" value="Peptidase_M1_pepN_C"/>
</dbReference>
<dbReference type="EMBL" id="JANWOI010000003">
    <property type="protein sequence ID" value="MDA5194287.1"/>
    <property type="molecule type" value="Genomic_DNA"/>
</dbReference>
<dbReference type="InterPro" id="IPR035414">
    <property type="entry name" value="Peptidase_M1_pepN_Ig-like"/>
</dbReference>
<evidence type="ECO:0000259" key="16">
    <source>
        <dbReference type="Pfam" id="PF17432"/>
    </source>
</evidence>
<dbReference type="NCBIfam" id="TIGR02414">
    <property type="entry name" value="pepN_proteo"/>
    <property type="match status" value="1"/>
</dbReference>
<dbReference type="PRINTS" id="PR00756">
    <property type="entry name" value="ALADIPTASE"/>
</dbReference>
<evidence type="ECO:0000256" key="1">
    <source>
        <dbReference type="ARBA" id="ARBA00000098"/>
    </source>
</evidence>
<keyword evidence="10" id="KW-0862">Zinc</keyword>
<dbReference type="Pfam" id="PF17900">
    <property type="entry name" value="Peptidase_M1_N"/>
    <property type="match status" value="1"/>
</dbReference>
<dbReference type="InterPro" id="IPR037144">
    <property type="entry name" value="Peptidase_M1_pepN_C_sf"/>
</dbReference>
<dbReference type="PANTHER" id="PTHR46322:SF1">
    <property type="entry name" value="PUROMYCIN-SENSITIVE AMINOPEPTIDASE"/>
    <property type="match status" value="1"/>
</dbReference>
<dbReference type="Gene3D" id="2.60.40.1730">
    <property type="entry name" value="tricorn interacting facor f3 domain"/>
    <property type="match status" value="1"/>
</dbReference>
<evidence type="ECO:0000256" key="2">
    <source>
        <dbReference type="ARBA" id="ARBA00001947"/>
    </source>
</evidence>
<dbReference type="AlphaFoldDB" id="A0A9X3TZG4"/>
<protein>
    <recommendedName>
        <fullName evidence="5 13">Aminopeptidase N</fullName>
        <ecNumber evidence="4 13">3.4.11.2</ecNumber>
    </recommendedName>
</protein>
<dbReference type="InterPro" id="IPR042097">
    <property type="entry name" value="Aminopeptidase_N-like_N_sf"/>
</dbReference>
<dbReference type="FunFam" id="1.10.390.10:FF:000002">
    <property type="entry name" value="Aminopeptidase N"/>
    <property type="match status" value="1"/>
</dbReference>
<dbReference type="Gene3D" id="1.10.390.10">
    <property type="entry name" value="Neutral Protease Domain 2"/>
    <property type="match status" value="1"/>
</dbReference>
<comment type="catalytic activity">
    <reaction evidence="1">
        <text>Release of an N-terminal amino acid, Xaa-|-Yaa- from a peptide, amide or arylamide. Xaa is preferably Ala, but may be most amino acids including Pro (slow action). When a terminal hydrophobic residue is followed by a prolyl residue, the two may be released as an intact Xaa-Pro dipeptide.</text>
        <dbReference type="EC" id="3.4.11.2"/>
    </reaction>
</comment>
<dbReference type="Gene3D" id="2.60.40.1840">
    <property type="match status" value="1"/>
</dbReference>
<dbReference type="Pfam" id="PF17432">
    <property type="entry name" value="DUF3458_C"/>
    <property type="match status" value="1"/>
</dbReference>
<evidence type="ECO:0000259" key="15">
    <source>
        <dbReference type="Pfam" id="PF11940"/>
    </source>
</evidence>
<dbReference type="InterPro" id="IPR001930">
    <property type="entry name" value="Peptidase_M1"/>
</dbReference>
<comment type="cofactor">
    <cofactor evidence="2">
        <name>Zn(2+)</name>
        <dbReference type="ChEBI" id="CHEBI:29105"/>
    </cofactor>
</comment>
<evidence type="ECO:0000256" key="11">
    <source>
        <dbReference type="ARBA" id="ARBA00023049"/>
    </source>
</evidence>
<dbReference type="Pfam" id="PF11940">
    <property type="entry name" value="DUF3458"/>
    <property type="match status" value="1"/>
</dbReference>
<evidence type="ECO:0000313" key="18">
    <source>
        <dbReference type="EMBL" id="MDA5194287.1"/>
    </source>
</evidence>
<dbReference type="InterPro" id="IPR014782">
    <property type="entry name" value="Peptidase_M1_dom"/>
</dbReference>
<dbReference type="SUPFAM" id="SSF63737">
    <property type="entry name" value="Leukotriene A4 hydrolase N-terminal domain"/>
    <property type="match status" value="1"/>
</dbReference>
<keyword evidence="7" id="KW-0645">Protease</keyword>
<evidence type="ECO:0000256" key="5">
    <source>
        <dbReference type="ARBA" id="ARBA00015611"/>
    </source>
</evidence>
<evidence type="ECO:0000256" key="8">
    <source>
        <dbReference type="ARBA" id="ARBA00022723"/>
    </source>
</evidence>
<evidence type="ECO:0000256" key="6">
    <source>
        <dbReference type="ARBA" id="ARBA00022438"/>
    </source>
</evidence>
<dbReference type="GO" id="GO:0008270">
    <property type="term" value="F:zinc ion binding"/>
    <property type="evidence" value="ECO:0007669"/>
    <property type="project" value="InterPro"/>
</dbReference>
<feature type="domain" description="Peptidase M1 alanyl aminopeptidase C-terminal" evidence="16">
    <location>
        <begin position="565"/>
        <end position="885"/>
    </location>
</feature>
<evidence type="ECO:0000259" key="17">
    <source>
        <dbReference type="Pfam" id="PF17900"/>
    </source>
</evidence>
<accession>A0A9X3TZG4</accession>
<evidence type="ECO:0000256" key="3">
    <source>
        <dbReference type="ARBA" id="ARBA00010136"/>
    </source>
</evidence>
<dbReference type="Gene3D" id="3.30.2010.30">
    <property type="match status" value="1"/>
</dbReference>
<dbReference type="FunFam" id="2.60.40.1840:FF:000001">
    <property type="entry name" value="Aminopeptidase N"/>
    <property type="match status" value="1"/>
</dbReference>
<dbReference type="InterPro" id="IPR045357">
    <property type="entry name" value="Aminopeptidase_N-like_N"/>
</dbReference>
<comment type="similarity">
    <text evidence="3">Belongs to the peptidase M1 family.</text>
</comment>
<evidence type="ECO:0000256" key="12">
    <source>
        <dbReference type="ARBA" id="ARBA00059739"/>
    </source>
</evidence>
<dbReference type="Proteomes" id="UP001141619">
    <property type="component" value="Unassembled WGS sequence"/>
</dbReference>
<gene>
    <name evidence="18" type="primary">pepN</name>
    <name evidence="18" type="ORF">NYP16_10025</name>
</gene>
<evidence type="ECO:0000256" key="7">
    <source>
        <dbReference type="ARBA" id="ARBA00022670"/>
    </source>
</evidence>
<keyword evidence="8" id="KW-0479">Metal-binding</keyword>
<dbReference type="InterPro" id="IPR027268">
    <property type="entry name" value="Peptidase_M4/M1_CTD_sf"/>
</dbReference>
<feature type="domain" description="Aminopeptidase N-like N-terminal" evidence="17">
    <location>
        <begin position="54"/>
        <end position="195"/>
    </location>
</feature>
<dbReference type="GO" id="GO:0008237">
    <property type="term" value="F:metallopeptidase activity"/>
    <property type="evidence" value="ECO:0007669"/>
    <property type="project" value="UniProtKB-UniRule"/>
</dbReference>
<reference evidence="18" key="2">
    <citation type="journal article" date="2023" name="Syst. Appl. Microbiol.">
        <title>Govania unica gen. nov., sp. nov., a rare biosphere bacterium that represents a novel family in the class Alphaproteobacteria.</title>
        <authorList>
            <person name="Vandamme P."/>
            <person name="Peeters C."/>
            <person name="Hettiarachchi A."/>
            <person name="Cnockaert M."/>
            <person name="Carlier A."/>
        </authorList>
    </citation>
    <scope>NUCLEOTIDE SEQUENCE</scope>
    <source>
        <strain evidence="18">LMG 31809</strain>
    </source>
</reference>
<feature type="domain" description="Peptidase M1 alanyl aminopeptidase Ig-like fold" evidence="15">
    <location>
        <begin position="453"/>
        <end position="558"/>
    </location>
</feature>
<dbReference type="EC" id="3.4.11.2" evidence="4 13"/>
<evidence type="ECO:0000259" key="14">
    <source>
        <dbReference type="Pfam" id="PF01433"/>
    </source>
</evidence>
<dbReference type="Pfam" id="PF01433">
    <property type="entry name" value="Peptidase_M1"/>
    <property type="match status" value="1"/>
</dbReference>
<keyword evidence="6 18" id="KW-0031">Aminopeptidase</keyword>
<dbReference type="InterPro" id="IPR012779">
    <property type="entry name" value="Peptidase_M1_pepN"/>
</dbReference>
<dbReference type="GO" id="GO:0006508">
    <property type="term" value="P:proteolysis"/>
    <property type="evidence" value="ECO:0007669"/>
    <property type="project" value="UniProtKB-UniRule"/>
</dbReference>
<evidence type="ECO:0000313" key="19">
    <source>
        <dbReference type="Proteomes" id="UP001141619"/>
    </source>
</evidence>
<evidence type="ECO:0000256" key="4">
    <source>
        <dbReference type="ARBA" id="ARBA00012564"/>
    </source>
</evidence>
<dbReference type="CDD" id="cd09600">
    <property type="entry name" value="M1_APN"/>
    <property type="match status" value="1"/>
</dbReference>
<dbReference type="InterPro" id="IPR038438">
    <property type="entry name" value="PepN_Ig-like_sf"/>
</dbReference>
<reference evidence="18" key="1">
    <citation type="submission" date="2022-08" db="EMBL/GenBank/DDBJ databases">
        <authorList>
            <person name="Vandamme P."/>
            <person name="Hettiarachchi A."/>
            <person name="Peeters C."/>
            <person name="Cnockaert M."/>
            <person name="Carlier A."/>
        </authorList>
    </citation>
    <scope>NUCLEOTIDE SEQUENCE</scope>
    <source>
        <strain evidence="18">LMG 31809</strain>
    </source>
</reference>
<dbReference type="FunFam" id="3.30.2010.30:FF:000002">
    <property type="entry name" value="Putative aminopeptidase N"/>
    <property type="match status" value="1"/>
</dbReference>
<dbReference type="FunFam" id="2.60.40.1730:FF:000005">
    <property type="entry name" value="Aminopeptidase N"/>
    <property type="match status" value="1"/>
</dbReference>
<evidence type="ECO:0000256" key="10">
    <source>
        <dbReference type="ARBA" id="ARBA00022833"/>
    </source>
</evidence>
<dbReference type="PANTHER" id="PTHR46322">
    <property type="entry name" value="PUROMYCIN-SENSITIVE AMINOPEPTIDASE"/>
    <property type="match status" value="1"/>
</dbReference>
<evidence type="ECO:0000256" key="13">
    <source>
        <dbReference type="NCBIfam" id="TIGR02414"/>
    </source>
</evidence>
<comment type="caution">
    <text evidence="18">The sequence shown here is derived from an EMBL/GenBank/DDBJ whole genome shotgun (WGS) entry which is preliminary data.</text>
</comment>
<feature type="domain" description="Peptidase M1 membrane alanine aminopeptidase" evidence="14">
    <location>
        <begin position="238"/>
        <end position="445"/>
    </location>
</feature>
<keyword evidence="19" id="KW-1185">Reference proteome</keyword>
<name>A0A9X3TZG4_9PROT</name>